<sequence length="114" mass="12868">MAYDEHLAERIGQSLKSHKVSFEAKKMMGGLCYLVDGKMTVGIVKNQLMARIDPDTYQEALQRKGAKEMDFTGRPMKGYVFVSPEGMDLDEDLDYWVGLAVEFNPRAKASKKKS</sequence>
<accession>A0ABZ0ILM9</accession>
<protein>
    <submittedName>
        <fullName evidence="2">TfoX/Sxy family protein</fullName>
    </submittedName>
</protein>
<feature type="domain" description="TfoX N-terminal" evidence="1">
    <location>
        <begin position="22"/>
        <end position="103"/>
    </location>
</feature>
<dbReference type="SUPFAM" id="SSF159894">
    <property type="entry name" value="YgaC/TfoX-N like"/>
    <property type="match status" value="1"/>
</dbReference>
<proteinExistence type="predicted"/>
<dbReference type="Proteomes" id="UP001302349">
    <property type="component" value="Chromosome"/>
</dbReference>
<organism evidence="2 3">
    <name type="scientific">Imperialibacter roseus</name>
    <dbReference type="NCBI Taxonomy" id="1324217"/>
    <lineage>
        <taxon>Bacteria</taxon>
        <taxon>Pseudomonadati</taxon>
        <taxon>Bacteroidota</taxon>
        <taxon>Cytophagia</taxon>
        <taxon>Cytophagales</taxon>
        <taxon>Flammeovirgaceae</taxon>
        <taxon>Imperialibacter</taxon>
    </lineage>
</organism>
<keyword evidence="3" id="KW-1185">Reference proteome</keyword>
<dbReference type="Gene3D" id="3.30.1460.30">
    <property type="entry name" value="YgaC/TfoX-N like chaperone"/>
    <property type="match status" value="1"/>
</dbReference>
<evidence type="ECO:0000313" key="2">
    <source>
        <dbReference type="EMBL" id="WOK05099.1"/>
    </source>
</evidence>
<dbReference type="Pfam" id="PF04993">
    <property type="entry name" value="TfoX_N"/>
    <property type="match status" value="1"/>
</dbReference>
<reference evidence="2 3" key="1">
    <citation type="journal article" date="2023" name="Microbiol. Resour. Announc.">
        <title>Complete Genome Sequence of Imperialibacter roseus strain P4T.</title>
        <authorList>
            <person name="Tizabi D.R."/>
            <person name="Bachvaroff T."/>
            <person name="Hill R.T."/>
        </authorList>
    </citation>
    <scope>NUCLEOTIDE SEQUENCE [LARGE SCALE GENOMIC DNA]</scope>
    <source>
        <strain evidence="2 3">P4T</strain>
    </source>
</reference>
<evidence type="ECO:0000313" key="3">
    <source>
        <dbReference type="Proteomes" id="UP001302349"/>
    </source>
</evidence>
<dbReference type="InterPro" id="IPR007076">
    <property type="entry name" value="TfoX_N"/>
</dbReference>
<gene>
    <name evidence="2" type="ORF">RT717_18620</name>
</gene>
<name>A0ABZ0ILM9_9BACT</name>
<dbReference type="EMBL" id="CP136051">
    <property type="protein sequence ID" value="WOK05099.1"/>
    <property type="molecule type" value="Genomic_DNA"/>
</dbReference>
<dbReference type="RefSeq" id="WP_317487892.1">
    <property type="nucleotide sequence ID" value="NZ_CP136051.1"/>
</dbReference>
<evidence type="ECO:0000259" key="1">
    <source>
        <dbReference type="Pfam" id="PF04993"/>
    </source>
</evidence>